<gene>
    <name evidence="2" type="ORF">g.29389</name>
</gene>
<dbReference type="EMBL" id="GBXI01006412">
    <property type="protein sequence ID" value="JAD07880.1"/>
    <property type="molecule type" value="Transcribed_RNA"/>
</dbReference>
<dbReference type="AlphaFoldDB" id="A0A0A1XAX6"/>
<organism evidence="2">
    <name type="scientific">Zeugodacus cucurbitae</name>
    <name type="common">Melon fruit fly</name>
    <name type="synonym">Bactrocera cucurbitae</name>
    <dbReference type="NCBI Taxonomy" id="28588"/>
    <lineage>
        <taxon>Eukaryota</taxon>
        <taxon>Metazoa</taxon>
        <taxon>Ecdysozoa</taxon>
        <taxon>Arthropoda</taxon>
        <taxon>Hexapoda</taxon>
        <taxon>Insecta</taxon>
        <taxon>Pterygota</taxon>
        <taxon>Neoptera</taxon>
        <taxon>Endopterygota</taxon>
        <taxon>Diptera</taxon>
        <taxon>Brachycera</taxon>
        <taxon>Muscomorpha</taxon>
        <taxon>Tephritoidea</taxon>
        <taxon>Tephritidae</taxon>
        <taxon>Zeugodacus</taxon>
        <taxon>Zeugodacus</taxon>
    </lineage>
</organism>
<feature type="region of interest" description="Disordered" evidence="1">
    <location>
        <begin position="230"/>
        <end position="313"/>
    </location>
</feature>
<accession>A0A0A1XAX6</accession>
<name>A0A0A1XAX6_ZEUCU</name>
<sequence>MTSQAQSMSSSKSQSSHSSGSSHHKFSSIVNKVESLINKMNNDKFNNFKLLQSNALLPGRKLTAQIEHGVRSNSVLSTFQSEECALNSCVQCASEQNQKELESFDETLTRTASLDSLNQLTDAEDAFDNQDLVYTDSDDAEIAHITGTTAVQVHRRSDLDQLTDETIREFNEQCSSLSHDVDFENAWSAEDDEEKCWTQASDDKGYCGDSDSQKNANETLGKIYRYETYSNRSDSNNSNGNNIFKLSENGDNQRDANNNNKRDIVQIPDSPETTWSSIQQKQQNYQSNESEFAQQSSISGPGANGDGETEAYRDQCNSENGYENALIMTTDVNINNNDTYNGNSKITNNQQQISTKRRPSLASSGSVGRMETILEEPGECKVSVKEILARFETMSLTESQSKASTLSSGARAAAQTLNVPIERLESRQSNHREHGNAVNNHNDAAAMTSSSVHEINMEKSVAMQHGRHSVDAEVDVHQDAHHIMDSEAELTAINVDRHQFTKQAGYPHPVRKISSNQQHVQQQQQQQ</sequence>
<proteinExistence type="predicted"/>
<feature type="region of interest" description="Disordered" evidence="1">
    <location>
        <begin position="1"/>
        <end position="24"/>
    </location>
</feature>
<feature type="compositionally biased region" description="Low complexity" evidence="1">
    <location>
        <begin position="230"/>
        <end position="242"/>
    </location>
</feature>
<feature type="region of interest" description="Disordered" evidence="1">
    <location>
        <begin position="349"/>
        <end position="368"/>
    </location>
</feature>
<protein>
    <submittedName>
        <fullName evidence="2">Uncharacterized protein</fullName>
    </submittedName>
</protein>
<reference evidence="2" key="2">
    <citation type="journal article" date="2015" name="Gigascience">
        <title>Reconstructing a comprehensive transcriptome assembly of a white-pupal translocated strain of the pest fruit fly Bactrocera cucurbitae.</title>
        <authorList>
            <person name="Sim S.B."/>
            <person name="Calla B."/>
            <person name="Hall B."/>
            <person name="DeRego T."/>
            <person name="Geib S.M."/>
        </authorList>
    </citation>
    <scope>NUCLEOTIDE SEQUENCE</scope>
</reference>
<feature type="compositionally biased region" description="Low complexity" evidence="1">
    <location>
        <begin position="1"/>
        <end position="21"/>
    </location>
</feature>
<feature type="non-terminal residue" evidence="2">
    <location>
        <position position="527"/>
    </location>
</feature>
<evidence type="ECO:0000313" key="2">
    <source>
        <dbReference type="EMBL" id="JAD07880.1"/>
    </source>
</evidence>
<reference evidence="2" key="1">
    <citation type="submission" date="2014-11" db="EMBL/GenBank/DDBJ databases">
        <authorList>
            <person name="Geib S."/>
        </authorList>
    </citation>
    <scope>NUCLEOTIDE SEQUENCE</scope>
</reference>
<feature type="compositionally biased region" description="Polar residues" evidence="1">
    <location>
        <begin position="271"/>
        <end position="299"/>
    </location>
</feature>
<evidence type="ECO:0000256" key="1">
    <source>
        <dbReference type="SAM" id="MobiDB-lite"/>
    </source>
</evidence>